<evidence type="ECO:0000256" key="2">
    <source>
        <dbReference type="SAM" id="SignalP"/>
    </source>
</evidence>
<evidence type="ECO:0000313" key="3">
    <source>
        <dbReference type="EMBL" id="PMD26515.1"/>
    </source>
</evidence>
<dbReference type="InterPro" id="IPR037045">
    <property type="entry name" value="S8pro/Inhibitor_I9_sf"/>
</dbReference>
<proteinExistence type="inferred from homology"/>
<keyword evidence="4" id="KW-1185">Reference proteome</keyword>
<dbReference type="InterPro" id="IPR052471">
    <property type="entry name" value="PBI_I9"/>
</dbReference>
<sequence>MKLTILSIFTLITMVLAALQPQKSVIVSYPNDTPDSIVDQAKDAIIAAGGVITHEYKLIKGFAAKASAKVLDTVQIMGNDYHAVIEEDQMVSIVGGSRS</sequence>
<evidence type="ECO:0000256" key="1">
    <source>
        <dbReference type="ARBA" id="ARBA00038069"/>
    </source>
</evidence>
<evidence type="ECO:0000313" key="4">
    <source>
        <dbReference type="Proteomes" id="UP000235672"/>
    </source>
</evidence>
<organism evidence="3 4">
    <name type="scientific">Hyaloscypha hepaticicola</name>
    <dbReference type="NCBI Taxonomy" id="2082293"/>
    <lineage>
        <taxon>Eukaryota</taxon>
        <taxon>Fungi</taxon>
        <taxon>Dikarya</taxon>
        <taxon>Ascomycota</taxon>
        <taxon>Pezizomycotina</taxon>
        <taxon>Leotiomycetes</taxon>
        <taxon>Helotiales</taxon>
        <taxon>Hyaloscyphaceae</taxon>
        <taxon>Hyaloscypha</taxon>
    </lineage>
</organism>
<dbReference type="Proteomes" id="UP000235672">
    <property type="component" value="Unassembled WGS sequence"/>
</dbReference>
<feature type="chain" id="PRO_5014453531" description="Inhibitor I9 domain-containing protein" evidence="2">
    <location>
        <begin position="18"/>
        <end position="99"/>
    </location>
</feature>
<dbReference type="GO" id="GO:0004866">
    <property type="term" value="F:endopeptidase inhibitor activity"/>
    <property type="evidence" value="ECO:0007669"/>
    <property type="project" value="TreeGrafter"/>
</dbReference>
<accession>A0A2J6QJR8</accession>
<dbReference type="Gene3D" id="3.30.70.80">
    <property type="entry name" value="Peptidase S8 propeptide/proteinase inhibitor I9"/>
    <property type="match status" value="1"/>
</dbReference>
<dbReference type="AlphaFoldDB" id="A0A2J6QJR8"/>
<keyword evidence="2" id="KW-0732">Signal</keyword>
<dbReference type="PANTHER" id="PTHR28288">
    <property type="entry name" value="PROTEASE B INHIBITOR 2"/>
    <property type="match status" value="1"/>
</dbReference>
<reference evidence="3 4" key="1">
    <citation type="submission" date="2016-05" db="EMBL/GenBank/DDBJ databases">
        <title>A degradative enzymes factory behind the ericoid mycorrhizal symbiosis.</title>
        <authorList>
            <consortium name="DOE Joint Genome Institute"/>
            <person name="Martino E."/>
            <person name="Morin E."/>
            <person name="Grelet G."/>
            <person name="Kuo A."/>
            <person name="Kohler A."/>
            <person name="Daghino S."/>
            <person name="Barry K."/>
            <person name="Choi C."/>
            <person name="Cichocki N."/>
            <person name="Clum A."/>
            <person name="Copeland A."/>
            <person name="Hainaut M."/>
            <person name="Haridas S."/>
            <person name="Labutti K."/>
            <person name="Lindquist E."/>
            <person name="Lipzen A."/>
            <person name="Khouja H.-R."/>
            <person name="Murat C."/>
            <person name="Ohm R."/>
            <person name="Olson A."/>
            <person name="Spatafora J."/>
            <person name="Veneault-Fourrey C."/>
            <person name="Henrissat B."/>
            <person name="Grigoriev I."/>
            <person name="Martin F."/>
            <person name="Perotto S."/>
        </authorList>
    </citation>
    <scope>NUCLEOTIDE SEQUENCE [LARGE SCALE GENOMIC DNA]</scope>
    <source>
        <strain evidence="3 4">UAMH 7357</strain>
    </source>
</reference>
<dbReference type="SUPFAM" id="SSF54897">
    <property type="entry name" value="Protease propeptides/inhibitors"/>
    <property type="match status" value="1"/>
</dbReference>
<dbReference type="PANTHER" id="PTHR28288:SF1">
    <property type="entry name" value="INHIBITOR I9 DOMAIN-CONTAINING PROTEIN"/>
    <property type="match status" value="1"/>
</dbReference>
<feature type="signal peptide" evidence="2">
    <location>
        <begin position="1"/>
        <end position="17"/>
    </location>
</feature>
<protein>
    <recommendedName>
        <fullName evidence="5">Inhibitor I9 domain-containing protein</fullName>
    </recommendedName>
</protein>
<dbReference type="FunFam" id="3.30.70.80:FF:000005">
    <property type="entry name" value="Proteinase inhibitor I2B"/>
    <property type="match status" value="1"/>
</dbReference>
<dbReference type="OrthoDB" id="3888684at2759"/>
<dbReference type="GO" id="GO:0042144">
    <property type="term" value="P:vacuole fusion, non-autophagic"/>
    <property type="evidence" value="ECO:0007669"/>
    <property type="project" value="TreeGrafter"/>
</dbReference>
<dbReference type="EMBL" id="KZ613467">
    <property type="protein sequence ID" value="PMD26515.1"/>
    <property type="molecule type" value="Genomic_DNA"/>
</dbReference>
<evidence type="ECO:0008006" key="5">
    <source>
        <dbReference type="Google" id="ProtNLM"/>
    </source>
</evidence>
<gene>
    <name evidence="3" type="ORF">NA56DRAFT_667788</name>
</gene>
<name>A0A2J6QJR8_9HELO</name>
<comment type="similarity">
    <text evidence="1">Belongs to the protease inhibitor I9 family.</text>
</comment>